<dbReference type="EMBL" id="WBOS01000022">
    <property type="protein sequence ID" value="KAB2328996.1"/>
    <property type="molecule type" value="Genomic_DNA"/>
</dbReference>
<sequence>MVPIGISQGNNKWFKGQYMKELAPTWPMLKMNQEDYDKEFFKILSKLDAREIYDNLPDNAVLLCYEKFNDKCHRRAVAEWLEKELGIEVCEYGLKREESFPYAECCEANKGKLRKPENKEQPKQEYQGKMSFEEWMKSGIGGTRPDLFDVEQLPAVKARRASMKREQEKKLGGLV</sequence>
<dbReference type="OrthoDB" id="7351206at2"/>
<dbReference type="AlphaFoldDB" id="A0A6L3UZU0"/>
<dbReference type="InterPro" id="IPR007438">
    <property type="entry name" value="DUF488"/>
</dbReference>
<evidence type="ECO:0000313" key="2">
    <source>
        <dbReference type="Proteomes" id="UP000481030"/>
    </source>
</evidence>
<proteinExistence type="predicted"/>
<comment type="caution">
    <text evidence="1">The sequence shown here is derived from an EMBL/GenBank/DDBJ whole genome shotgun (WGS) entry which is preliminary data.</text>
</comment>
<dbReference type="Pfam" id="PF04343">
    <property type="entry name" value="DUF488"/>
    <property type="match status" value="1"/>
</dbReference>
<gene>
    <name evidence="1" type="ORF">F7731_23645</name>
</gene>
<reference evidence="1 2" key="1">
    <citation type="journal article" date="2016" name="Antonie Van Leeuwenhoek">
        <title>Bacillus depressus sp. nov., isolated from soil of a sunflower field.</title>
        <authorList>
            <person name="Wei X."/>
            <person name="Xin D."/>
            <person name="Xin Y."/>
            <person name="Zhang H."/>
            <person name="Wang T."/>
            <person name="Zhang J."/>
        </authorList>
    </citation>
    <scope>NUCLEOTIDE SEQUENCE [LARGE SCALE GENOMIC DNA]</scope>
    <source>
        <strain evidence="1 2">BZ1</strain>
    </source>
</reference>
<keyword evidence="2" id="KW-1185">Reference proteome</keyword>
<dbReference type="Proteomes" id="UP000481030">
    <property type="component" value="Unassembled WGS sequence"/>
</dbReference>
<organism evidence="1 2">
    <name type="scientific">Cytobacillus depressus</name>
    <dbReference type="NCBI Taxonomy" id="1602942"/>
    <lineage>
        <taxon>Bacteria</taxon>
        <taxon>Bacillati</taxon>
        <taxon>Bacillota</taxon>
        <taxon>Bacilli</taxon>
        <taxon>Bacillales</taxon>
        <taxon>Bacillaceae</taxon>
        <taxon>Cytobacillus</taxon>
    </lineage>
</organism>
<accession>A0A6L3UZU0</accession>
<name>A0A6L3UZU0_9BACI</name>
<protein>
    <submittedName>
        <fullName evidence="1">DUF488 domain-containing protein</fullName>
    </submittedName>
</protein>
<evidence type="ECO:0000313" key="1">
    <source>
        <dbReference type="EMBL" id="KAB2328996.1"/>
    </source>
</evidence>